<sequence length="369" mass="37649">MPKAIQAAVLDGVGSDFHIQEVELDDPQPHEVVVKVVAAGVCGTDVHVQHGGIPFPLPGVVGHEGAGIVEAVGSAVTTVVPGDKVLLTFSSCGNCRSCLSAHPAYCEEFLSVNLLGGRRADGSTTLRRGAGELSAHFFAQSSFATYALADERGVTKVPDDADLELLAPLGCGVQTGAGAVFNVLRPEPGTTLVVYGAGAVGLSAVMAAALSPVAQIIVVDIVPSRLALAAEVGATAVIDSRSEDVEEVIARLTGGRGADAAIDATGVVSVLENASRVVAPSGVVISIGAPAPGATVALDVNHMLNGRRYIGVTEGDSNPRLFLPALVALVQQGRLPVHRLIEAYEFADINAAAEGIRSGATVKPVLRFP</sequence>
<dbReference type="InterPro" id="IPR002328">
    <property type="entry name" value="ADH_Zn_CS"/>
</dbReference>
<accession>A0ABU1HVJ9</accession>
<dbReference type="Proteomes" id="UP001249291">
    <property type="component" value="Unassembled WGS sequence"/>
</dbReference>
<dbReference type="SUPFAM" id="SSF50129">
    <property type="entry name" value="GroES-like"/>
    <property type="match status" value="1"/>
</dbReference>
<dbReference type="GO" id="GO:0018456">
    <property type="term" value="F:aryl-alcohol dehydrogenase (NAD+) activity"/>
    <property type="evidence" value="ECO:0007669"/>
    <property type="project" value="UniProtKB-EC"/>
</dbReference>
<dbReference type="PANTHER" id="PTHR43350:SF2">
    <property type="entry name" value="GROES-LIKE ZINC-BINDING ALCOHOL DEHYDROGENASE FAMILY PROTEIN"/>
    <property type="match status" value="1"/>
</dbReference>
<dbReference type="SMART" id="SM00829">
    <property type="entry name" value="PKS_ER"/>
    <property type="match status" value="1"/>
</dbReference>
<dbReference type="RefSeq" id="WP_309693951.1">
    <property type="nucleotide sequence ID" value="NZ_JAVIZQ010000001.1"/>
</dbReference>
<evidence type="ECO:0000313" key="9">
    <source>
        <dbReference type="Proteomes" id="UP001249291"/>
    </source>
</evidence>
<keyword evidence="3 6" id="KW-0479">Metal-binding</keyword>
<keyword evidence="4 6" id="KW-0862">Zinc</keyword>
<organism evidence="8 9">
    <name type="scientific">Microbacterium foliorum</name>
    <dbReference type="NCBI Taxonomy" id="104336"/>
    <lineage>
        <taxon>Bacteria</taxon>
        <taxon>Bacillati</taxon>
        <taxon>Actinomycetota</taxon>
        <taxon>Actinomycetes</taxon>
        <taxon>Micrococcales</taxon>
        <taxon>Microbacteriaceae</taxon>
        <taxon>Microbacterium</taxon>
    </lineage>
</organism>
<comment type="similarity">
    <text evidence="2 6">Belongs to the zinc-containing alcohol dehydrogenase family.</text>
</comment>
<evidence type="ECO:0000256" key="3">
    <source>
        <dbReference type="ARBA" id="ARBA00022723"/>
    </source>
</evidence>
<dbReference type="InterPro" id="IPR011032">
    <property type="entry name" value="GroES-like_sf"/>
</dbReference>
<dbReference type="EMBL" id="JAVIZQ010000001">
    <property type="protein sequence ID" value="MDR6144082.1"/>
    <property type="molecule type" value="Genomic_DNA"/>
</dbReference>
<dbReference type="InterPro" id="IPR013154">
    <property type="entry name" value="ADH-like_N"/>
</dbReference>
<evidence type="ECO:0000259" key="7">
    <source>
        <dbReference type="SMART" id="SM00829"/>
    </source>
</evidence>
<dbReference type="InterPro" id="IPR036291">
    <property type="entry name" value="NAD(P)-bd_dom_sf"/>
</dbReference>
<evidence type="ECO:0000256" key="6">
    <source>
        <dbReference type="RuleBase" id="RU361277"/>
    </source>
</evidence>
<evidence type="ECO:0000256" key="4">
    <source>
        <dbReference type="ARBA" id="ARBA00022833"/>
    </source>
</evidence>
<dbReference type="PANTHER" id="PTHR43350">
    <property type="entry name" value="NAD-DEPENDENT ALCOHOL DEHYDROGENASE"/>
    <property type="match status" value="1"/>
</dbReference>
<keyword evidence="5 8" id="KW-0560">Oxidoreductase</keyword>
<evidence type="ECO:0000313" key="8">
    <source>
        <dbReference type="EMBL" id="MDR6144082.1"/>
    </source>
</evidence>
<dbReference type="CDD" id="cd08278">
    <property type="entry name" value="benzyl_alcohol_DH"/>
    <property type="match status" value="1"/>
</dbReference>
<reference evidence="8 9" key="1">
    <citation type="submission" date="2023-08" db="EMBL/GenBank/DDBJ databases">
        <title>Functional and genomic diversity of the sorghum phyllosphere microbiome.</title>
        <authorList>
            <person name="Shade A."/>
        </authorList>
    </citation>
    <scope>NUCLEOTIDE SEQUENCE [LARGE SCALE GENOMIC DNA]</scope>
    <source>
        <strain evidence="8 9">SORGH_AS_0445</strain>
    </source>
</reference>
<comment type="cofactor">
    <cofactor evidence="1 6">
        <name>Zn(2+)</name>
        <dbReference type="ChEBI" id="CHEBI:29105"/>
    </cofactor>
</comment>
<dbReference type="Gene3D" id="3.90.180.10">
    <property type="entry name" value="Medium-chain alcohol dehydrogenases, catalytic domain"/>
    <property type="match status" value="1"/>
</dbReference>
<dbReference type="Gene3D" id="3.40.50.720">
    <property type="entry name" value="NAD(P)-binding Rossmann-like Domain"/>
    <property type="match status" value="1"/>
</dbReference>
<feature type="domain" description="Enoyl reductase (ER)" evidence="7">
    <location>
        <begin position="12"/>
        <end position="366"/>
    </location>
</feature>
<evidence type="ECO:0000256" key="1">
    <source>
        <dbReference type="ARBA" id="ARBA00001947"/>
    </source>
</evidence>
<proteinExistence type="inferred from homology"/>
<evidence type="ECO:0000256" key="2">
    <source>
        <dbReference type="ARBA" id="ARBA00008072"/>
    </source>
</evidence>
<protein>
    <submittedName>
        <fullName evidence="8">Aryl-alcohol dehydrogenase</fullName>
        <ecNumber evidence="8">1.1.1.90</ecNumber>
    </submittedName>
</protein>
<dbReference type="InterPro" id="IPR013149">
    <property type="entry name" value="ADH-like_C"/>
</dbReference>
<gene>
    <name evidence="8" type="ORF">QE375_003636</name>
</gene>
<dbReference type="InterPro" id="IPR020843">
    <property type="entry name" value="ER"/>
</dbReference>
<dbReference type="PROSITE" id="PS00059">
    <property type="entry name" value="ADH_ZINC"/>
    <property type="match status" value="1"/>
</dbReference>
<keyword evidence="9" id="KW-1185">Reference proteome</keyword>
<dbReference type="Pfam" id="PF00107">
    <property type="entry name" value="ADH_zinc_N"/>
    <property type="match status" value="1"/>
</dbReference>
<comment type="caution">
    <text evidence="8">The sequence shown here is derived from an EMBL/GenBank/DDBJ whole genome shotgun (WGS) entry which is preliminary data.</text>
</comment>
<name>A0ABU1HVJ9_9MICO</name>
<evidence type="ECO:0000256" key="5">
    <source>
        <dbReference type="ARBA" id="ARBA00023002"/>
    </source>
</evidence>
<dbReference type="Pfam" id="PF08240">
    <property type="entry name" value="ADH_N"/>
    <property type="match status" value="1"/>
</dbReference>
<dbReference type="SUPFAM" id="SSF51735">
    <property type="entry name" value="NAD(P)-binding Rossmann-fold domains"/>
    <property type="match status" value="1"/>
</dbReference>
<dbReference type="EC" id="1.1.1.90" evidence="8"/>